<comment type="caution">
    <text evidence="2">The sequence shown here is derived from an EMBL/GenBank/DDBJ whole genome shotgun (WGS) entry which is preliminary data.</text>
</comment>
<keyword evidence="3" id="KW-1185">Reference proteome</keyword>
<dbReference type="EMBL" id="JARKNE010000005">
    <property type="protein sequence ID" value="KAK5833176.1"/>
    <property type="molecule type" value="Genomic_DNA"/>
</dbReference>
<dbReference type="Pfam" id="PF10536">
    <property type="entry name" value="PMD"/>
    <property type="match status" value="1"/>
</dbReference>
<reference evidence="2 3" key="1">
    <citation type="submission" date="2023-03" db="EMBL/GenBank/DDBJ databases">
        <title>WGS of Gossypium arboreum.</title>
        <authorList>
            <person name="Yu D."/>
        </authorList>
    </citation>
    <scope>NUCLEOTIDE SEQUENCE [LARGE SCALE GENOMIC DNA]</scope>
    <source>
        <tissue evidence="2">Leaf</tissue>
    </source>
</reference>
<dbReference type="InterPro" id="IPR019557">
    <property type="entry name" value="AminoTfrase-like_pln_mobile"/>
</dbReference>
<protein>
    <recommendedName>
        <fullName evidence="1">Aminotransferase-like plant mobile domain-containing protein</fullName>
    </recommendedName>
</protein>
<proteinExistence type="predicted"/>
<dbReference type="PANTHER" id="PTHR46033">
    <property type="entry name" value="PROTEIN MAIN-LIKE 2"/>
    <property type="match status" value="1"/>
</dbReference>
<evidence type="ECO:0000313" key="2">
    <source>
        <dbReference type="EMBL" id="KAK5833176.1"/>
    </source>
</evidence>
<organism evidence="2 3">
    <name type="scientific">Gossypium arboreum</name>
    <name type="common">Tree cotton</name>
    <name type="synonym">Gossypium nanking</name>
    <dbReference type="NCBI Taxonomy" id="29729"/>
    <lineage>
        <taxon>Eukaryota</taxon>
        <taxon>Viridiplantae</taxon>
        <taxon>Streptophyta</taxon>
        <taxon>Embryophyta</taxon>
        <taxon>Tracheophyta</taxon>
        <taxon>Spermatophyta</taxon>
        <taxon>Magnoliopsida</taxon>
        <taxon>eudicotyledons</taxon>
        <taxon>Gunneridae</taxon>
        <taxon>Pentapetalae</taxon>
        <taxon>rosids</taxon>
        <taxon>malvids</taxon>
        <taxon>Malvales</taxon>
        <taxon>Malvaceae</taxon>
        <taxon>Malvoideae</taxon>
        <taxon>Gossypium</taxon>
    </lineage>
</organism>
<name>A0ABR0Q1Y4_GOSAR</name>
<accession>A0ABR0Q1Y4</accession>
<gene>
    <name evidence="2" type="ORF">PVK06_016990</name>
</gene>
<feature type="domain" description="Aminotransferase-like plant mobile" evidence="1">
    <location>
        <begin position="38"/>
        <end position="124"/>
    </location>
</feature>
<dbReference type="PANTHER" id="PTHR46033:SF8">
    <property type="entry name" value="PROTEIN MAINTENANCE OF MERISTEMS-LIKE"/>
    <property type="match status" value="1"/>
</dbReference>
<dbReference type="InterPro" id="IPR044824">
    <property type="entry name" value="MAIN-like"/>
</dbReference>
<evidence type="ECO:0000259" key="1">
    <source>
        <dbReference type="Pfam" id="PF10536"/>
    </source>
</evidence>
<sequence length="136" mass="14875">MGSLIKNDGHISNTVNNMVNGLGYSLDERLIPYLELVGFGSAALIRTLDLRYNLISALIERWRPETHTFHLLCGECIVTLEDVALQLGLPIDGSALTGVSMIVELAAFCYSLLGVSSNNAESKFTGFEIFMAESQF</sequence>
<dbReference type="Proteomes" id="UP001358586">
    <property type="component" value="Chromosome 5"/>
</dbReference>
<evidence type="ECO:0000313" key="3">
    <source>
        <dbReference type="Proteomes" id="UP001358586"/>
    </source>
</evidence>